<dbReference type="Pfam" id="PF10221">
    <property type="entry name" value="Mat89Bb"/>
    <property type="match status" value="1"/>
</dbReference>
<evidence type="ECO:0000256" key="1">
    <source>
        <dbReference type="SAM" id="MobiDB-lite"/>
    </source>
</evidence>
<evidence type="ECO:0000313" key="3">
    <source>
        <dbReference type="Proteomes" id="UP001190700"/>
    </source>
</evidence>
<dbReference type="Proteomes" id="UP001190700">
    <property type="component" value="Unassembled WGS sequence"/>
</dbReference>
<dbReference type="AlphaFoldDB" id="A0AAE0C2P5"/>
<proteinExistence type="predicted"/>
<accession>A0AAE0C2P5</accession>
<feature type="region of interest" description="Disordered" evidence="1">
    <location>
        <begin position="124"/>
        <end position="148"/>
    </location>
</feature>
<protein>
    <submittedName>
        <fullName evidence="2">Uncharacterized protein</fullName>
    </submittedName>
</protein>
<name>A0AAE0C2P5_9CHLO</name>
<evidence type="ECO:0000313" key="2">
    <source>
        <dbReference type="EMBL" id="KAK3246425.1"/>
    </source>
</evidence>
<sequence>MAIPGVASNVVFVIDVSETTETLALPENTLGATTVSWSLRAHAVQSVLSYARILHNFHADNKVSVLLCADQNTTVVNTWDPVQQSISAILAGLKEHSPRSPAKVGSAFDVSTALKEAIHVLRSAPSRASRDHTQPPAEPHPAAFSPLGHSKDTISSLFHLSTNSGGADRHGGTAQNHLGALESTASHVFLLTGRPRVADSERTCALDALTSAMETVLAEADN</sequence>
<dbReference type="EMBL" id="LGRX02029818">
    <property type="protein sequence ID" value="KAK3246425.1"/>
    <property type="molecule type" value="Genomic_DNA"/>
</dbReference>
<dbReference type="InterPro" id="IPR019355">
    <property type="entry name" value="Cell_cycle_regulator_Mat89Bb"/>
</dbReference>
<organism evidence="2 3">
    <name type="scientific">Cymbomonas tetramitiformis</name>
    <dbReference type="NCBI Taxonomy" id="36881"/>
    <lineage>
        <taxon>Eukaryota</taxon>
        <taxon>Viridiplantae</taxon>
        <taxon>Chlorophyta</taxon>
        <taxon>Pyramimonadophyceae</taxon>
        <taxon>Pyramimonadales</taxon>
        <taxon>Pyramimonadaceae</taxon>
        <taxon>Cymbomonas</taxon>
    </lineage>
</organism>
<feature type="non-terminal residue" evidence="2">
    <location>
        <position position="222"/>
    </location>
</feature>
<comment type="caution">
    <text evidence="2">The sequence shown here is derived from an EMBL/GenBank/DDBJ whole genome shotgun (WGS) entry which is preliminary data.</text>
</comment>
<keyword evidence="3" id="KW-1185">Reference proteome</keyword>
<gene>
    <name evidence="2" type="ORF">CYMTET_44037</name>
</gene>
<reference evidence="2 3" key="1">
    <citation type="journal article" date="2015" name="Genome Biol. Evol.">
        <title>Comparative Genomics of a Bacterivorous Green Alga Reveals Evolutionary Causalities and Consequences of Phago-Mixotrophic Mode of Nutrition.</title>
        <authorList>
            <person name="Burns J.A."/>
            <person name="Paasch A."/>
            <person name="Narechania A."/>
            <person name="Kim E."/>
        </authorList>
    </citation>
    <scope>NUCLEOTIDE SEQUENCE [LARGE SCALE GENOMIC DNA]</scope>
    <source>
        <strain evidence="2 3">PLY_AMNH</strain>
    </source>
</reference>